<dbReference type="AlphaFoldDB" id="A0A3P8HSZ4"/>
<gene>
    <name evidence="4" type="ORF">ECPE_LOCUS9535</name>
</gene>
<dbReference type="OrthoDB" id="6257445at2759"/>
<feature type="compositionally biased region" description="Polar residues" evidence="2">
    <location>
        <begin position="489"/>
        <end position="500"/>
    </location>
</feature>
<keyword evidence="1" id="KW-0175">Coiled coil</keyword>
<name>A0A3P8HSZ4_9TREM</name>
<evidence type="ECO:0000313" key="4">
    <source>
        <dbReference type="EMBL" id="VDP85544.1"/>
    </source>
</evidence>
<dbReference type="CDD" id="cd21387">
    <property type="entry name" value="GAT_Hrs"/>
    <property type="match status" value="1"/>
</dbReference>
<feature type="domain" description="Hepatocyte growth factor-regulated tyrosine kinase substrate helical" evidence="3">
    <location>
        <begin position="164"/>
        <end position="254"/>
    </location>
</feature>
<evidence type="ECO:0000313" key="5">
    <source>
        <dbReference type="Proteomes" id="UP000272942"/>
    </source>
</evidence>
<feature type="region of interest" description="Disordered" evidence="2">
    <location>
        <begin position="19"/>
        <end position="49"/>
    </location>
</feature>
<feature type="compositionally biased region" description="Polar residues" evidence="2">
    <location>
        <begin position="85"/>
        <end position="97"/>
    </location>
</feature>
<feature type="coiled-coil region" evidence="1">
    <location>
        <begin position="213"/>
        <end position="261"/>
    </location>
</feature>
<keyword evidence="5" id="KW-1185">Reference proteome</keyword>
<dbReference type="EMBL" id="UZAN01047571">
    <property type="protein sequence ID" value="VDP85544.1"/>
    <property type="molecule type" value="Genomic_DNA"/>
</dbReference>
<dbReference type="Pfam" id="PF12210">
    <property type="entry name" value="Hrs_helical"/>
    <property type="match status" value="1"/>
</dbReference>
<reference evidence="4 5" key="1">
    <citation type="submission" date="2018-11" db="EMBL/GenBank/DDBJ databases">
        <authorList>
            <consortium name="Pathogen Informatics"/>
        </authorList>
    </citation>
    <scope>NUCLEOTIDE SEQUENCE [LARGE SCALE GENOMIC DNA]</scope>
    <source>
        <strain evidence="4 5">Egypt</strain>
    </source>
</reference>
<feature type="compositionally biased region" description="Basic and acidic residues" evidence="2">
    <location>
        <begin position="20"/>
        <end position="29"/>
    </location>
</feature>
<feature type="region of interest" description="Disordered" evidence="2">
    <location>
        <begin position="388"/>
        <end position="513"/>
    </location>
</feature>
<dbReference type="PANTHER" id="PTHR46275">
    <property type="entry name" value="HEPATOCYTE GROWTH FACTOR-REGULATED TYROSINE KINASE SUBSTRATE"/>
    <property type="match status" value="1"/>
</dbReference>
<proteinExistence type="predicted"/>
<dbReference type="GO" id="GO:0032456">
    <property type="term" value="P:endocytic recycling"/>
    <property type="evidence" value="ECO:0007669"/>
    <property type="project" value="TreeGrafter"/>
</dbReference>
<dbReference type="PANTHER" id="PTHR46275:SF1">
    <property type="entry name" value="HEPATOCYTE GROWTH FACTOR-REGULATED TYROSINE KINASE SUBSTRATE"/>
    <property type="match status" value="1"/>
</dbReference>
<feature type="compositionally biased region" description="Low complexity" evidence="2">
    <location>
        <begin position="109"/>
        <end position="123"/>
    </location>
</feature>
<dbReference type="GO" id="GO:0005769">
    <property type="term" value="C:early endosome"/>
    <property type="evidence" value="ECO:0007669"/>
    <property type="project" value="TreeGrafter"/>
</dbReference>
<evidence type="ECO:0000259" key="3">
    <source>
        <dbReference type="Pfam" id="PF12210"/>
    </source>
</evidence>
<dbReference type="GO" id="GO:0031623">
    <property type="term" value="P:receptor internalization"/>
    <property type="evidence" value="ECO:0007669"/>
    <property type="project" value="TreeGrafter"/>
</dbReference>
<evidence type="ECO:0000256" key="1">
    <source>
        <dbReference type="SAM" id="Coils"/>
    </source>
</evidence>
<feature type="region of interest" description="Disordered" evidence="2">
    <location>
        <begin position="85"/>
        <end position="151"/>
    </location>
</feature>
<accession>A0A3P8HSZ4</accession>
<dbReference type="InterPro" id="IPR024641">
    <property type="entry name" value="HRS_helical"/>
</dbReference>
<sequence>MQTREAEELELALALSASEAECKERERRQNARPMETGHSGYPNVRSENGPMQLLPVLDTSDMDPELARYLNRHYWENRANALGQQNTSKMGQDTISPSPVPQPSAPRYSSPVPSSLPSSVAVLKNPAPGPIDGAERTGSKPSNANPAGMHLPGVPELTTEKQEEFLNALRASIEFFVNRMQSNSQRGRSIANDTTVQALFLTLHEMHPQLLQQKQAMEDRRGLQDKLTQLREAREALDALRQEHAARRQLEEQEAARLRQLQMMQKLEVMRQQKRDSLEYKRRMALEQTMQYQQQYQSQTHAMSHQIDPTTGLPLSVAMGQMHPPAYNMATPGYTSLAQMQPPYLPTTTTATTYGPSGVDPVTGGYGQPGVSISDGSNYYPTVQVPPITSHSQAHGQMYYGPQQVGPLPGQTHPGYNTAGPYSMQSLDAALPPSGNAQPDPRALYPGSQYLPTTQPQQPATQDPNVYTAQQVYAELPEPPNSEPRAASPSRSNYTHSQPAQRDAVEGQLISFD</sequence>
<organism evidence="4 5">
    <name type="scientific">Echinostoma caproni</name>
    <dbReference type="NCBI Taxonomy" id="27848"/>
    <lineage>
        <taxon>Eukaryota</taxon>
        <taxon>Metazoa</taxon>
        <taxon>Spiralia</taxon>
        <taxon>Lophotrochozoa</taxon>
        <taxon>Platyhelminthes</taxon>
        <taxon>Trematoda</taxon>
        <taxon>Digenea</taxon>
        <taxon>Plagiorchiida</taxon>
        <taxon>Echinostomata</taxon>
        <taxon>Echinostomatoidea</taxon>
        <taxon>Echinostomatidae</taxon>
        <taxon>Echinostoma</taxon>
    </lineage>
</organism>
<feature type="compositionally biased region" description="Low complexity" evidence="2">
    <location>
        <begin position="452"/>
        <end position="464"/>
    </location>
</feature>
<dbReference type="Gene3D" id="1.20.5.1940">
    <property type="match status" value="1"/>
</dbReference>
<protein>
    <recommendedName>
        <fullName evidence="3">Hepatocyte growth factor-regulated tyrosine kinase substrate helical domain-containing protein</fullName>
    </recommendedName>
</protein>
<dbReference type="InterPro" id="IPR017073">
    <property type="entry name" value="HGS/VPS27"/>
</dbReference>
<dbReference type="Proteomes" id="UP000272942">
    <property type="component" value="Unassembled WGS sequence"/>
</dbReference>
<evidence type="ECO:0000256" key="2">
    <source>
        <dbReference type="SAM" id="MobiDB-lite"/>
    </source>
</evidence>
<dbReference type="GO" id="GO:0043130">
    <property type="term" value="F:ubiquitin binding"/>
    <property type="evidence" value="ECO:0007669"/>
    <property type="project" value="TreeGrafter"/>
</dbReference>